<dbReference type="PANTHER" id="PTHR36819">
    <property type="entry name" value="REGULATOR OF PHOSPHOLIPASE D SRF1"/>
    <property type="match status" value="1"/>
</dbReference>
<feature type="compositionally biased region" description="Polar residues" evidence="1">
    <location>
        <begin position="324"/>
        <end position="336"/>
    </location>
</feature>
<organism evidence="3 4">
    <name type="scientific">Tilletia walkeri</name>
    <dbReference type="NCBI Taxonomy" id="117179"/>
    <lineage>
        <taxon>Eukaryota</taxon>
        <taxon>Fungi</taxon>
        <taxon>Dikarya</taxon>
        <taxon>Basidiomycota</taxon>
        <taxon>Ustilaginomycotina</taxon>
        <taxon>Exobasidiomycetes</taxon>
        <taxon>Tilletiales</taxon>
        <taxon>Tilletiaceae</taxon>
        <taxon>Tilletia</taxon>
    </lineage>
</organism>
<keyword evidence="2" id="KW-0472">Membrane</keyword>
<proteinExistence type="predicted"/>
<dbReference type="EMBL" id="LWDG02000113">
    <property type="protein sequence ID" value="KAE8269058.1"/>
    <property type="molecule type" value="Genomic_DNA"/>
</dbReference>
<feature type="compositionally biased region" description="Basic and acidic residues" evidence="1">
    <location>
        <begin position="735"/>
        <end position="744"/>
    </location>
</feature>
<feature type="region of interest" description="Disordered" evidence="1">
    <location>
        <begin position="657"/>
        <end position="678"/>
    </location>
</feature>
<evidence type="ECO:0000256" key="2">
    <source>
        <dbReference type="SAM" id="Phobius"/>
    </source>
</evidence>
<feature type="compositionally biased region" description="Basic residues" evidence="1">
    <location>
        <begin position="420"/>
        <end position="436"/>
    </location>
</feature>
<keyword evidence="2" id="KW-1133">Transmembrane helix</keyword>
<gene>
    <name evidence="3" type="ORF">A4X09_0g3284</name>
</gene>
<evidence type="ECO:0000313" key="3">
    <source>
        <dbReference type="EMBL" id="KAE8269058.1"/>
    </source>
</evidence>
<feature type="region of interest" description="Disordered" evidence="1">
    <location>
        <begin position="1"/>
        <end position="252"/>
    </location>
</feature>
<protein>
    <submittedName>
        <fullName evidence="3">Uncharacterized protein</fullName>
    </submittedName>
</protein>
<feature type="transmembrane region" description="Helical" evidence="2">
    <location>
        <begin position="903"/>
        <end position="926"/>
    </location>
</feature>
<keyword evidence="2" id="KW-0812">Transmembrane</keyword>
<name>A0A8X7T694_9BASI</name>
<feature type="compositionally biased region" description="Low complexity" evidence="1">
    <location>
        <begin position="525"/>
        <end position="534"/>
    </location>
</feature>
<feature type="transmembrane region" description="Helical" evidence="2">
    <location>
        <begin position="803"/>
        <end position="826"/>
    </location>
</feature>
<feature type="region of interest" description="Disordered" evidence="1">
    <location>
        <begin position="696"/>
        <end position="715"/>
    </location>
</feature>
<feature type="compositionally biased region" description="Low complexity" evidence="1">
    <location>
        <begin position="349"/>
        <end position="358"/>
    </location>
</feature>
<feature type="compositionally biased region" description="Polar residues" evidence="1">
    <location>
        <begin position="48"/>
        <end position="58"/>
    </location>
</feature>
<feature type="compositionally biased region" description="Acidic residues" evidence="1">
    <location>
        <begin position="613"/>
        <end position="623"/>
    </location>
</feature>
<feature type="compositionally biased region" description="Low complexity" evidence="1">
    <location>
        <begin position="135"/>
        <end position="144"/>
    </location>
</feature>
<dbReference type="GO" id="GO:0000324">
    <property type="term" value="C:fungal-type vacuole"/>
    <property type="evidence" value="ECO:0007669"/>
    <property type="project" value="TreeGrafter"/>
</dbReference>
<feature type="compositionally biased region" description="Gly residues" evidence="1">
    <location>
        <begin position="512"/>
        <end position="524"/>
    </location>
</feature>
<feature type="region of interest" description="Disordered" evidence="1">
    <location>
        <begin position="724"/>
        <end position="744"/>
    </location>
</feature>
<dbReference type="AlphaFoldDB" id="A0A8X7T694"/>
<feature type="compositionally biased region" description="Low complexity" evidence="1">
    <location>
        <begin position="438"/>
        <end position="456"/>
    </location>
</feature>
<feature type="compositionally biased region" description="Low complexity" evidence="1">
    <location>
        <begin position="272"/>
        <end position="281"/>
    </location>
</feature>
<feature type="compositionally biased region" description="Acidic residues" evidence="1">
    <location>
        <begin position="285"/>
        <end position="301"/>
    </location>
</feature>
<dbReference type="PANTHER" id="PTHR36819:SF1">
    <property type="entry name" value="REGULATOR OF PHOSPHOLIPASE D SRF1"/>
    <property type="match status" value="1"/>
</dbReference>
<sequence length="934" mass="99749">MTEQGEGGSLQRRRSSSATATAGGGGGGGKSYSSPKLQAARERLANPTDLQLDSSTGPRRSSLRQSHLQQHSSSNIHPLDRHRVLTIPVWARNEPPSPFTSPTVAPINTHHNLPSLTDLAPLEPPLLEEEDDHQQQQQQPQRTQQPPPSSSSKANLQRFSTRSSASSSHKPHRNNATSKRWLFSRKRISVPQHAAASSSTASVNLRPPSSHHHQQQSSSHTTHSRRPDSDSEDEDDPDAEGPERFWSFTLPPRYRNKIKDLNTFRMSSFKAAATGRAAHQAGGEGNEEEDEYEDVEEEQDQESGAAGTGTVVEGKTATDRSKSEPTANQSSSTTPNKPRKTPKRNNTDLSISVLSSSSAKTTTNITATRPVLSPASTSKRSSYVQGGATSAGAGKGKKTSQNEREKKGKKKSKDSTGTDHHHHHHHHHRPHLHRSRTSSAASSANNSSAGSSGSNNKSDEGGGEDQDDEYVRARRASGDGTGGVGLPRGAAAAELDQSPLMSWMRRKDSSRGPGGGAGAGGGGSRASTSPTSPRSPGPLGGFMFVPPNNQAGGGGKKGSQGSTGAGNGAAGAEDSGLPRVAEPERAHYAEPKQKQHELRLRGNGNGNGTQWTQEEEGREEEEQGAIKAMATANGAWDEGITSAMSKGGLGGGGAGLGMGSEFSRHQPRTPGWSTPWRPTTPTSSYPFGGFGSLWGGGGGGGRGSHDDHGGLDLEKLGGLLGRHSGTAGGRLHGGPMDRKGDKQARERSYMSRFRQFLLLNPFAPFAFRMINMSFTTATLAVAIRIHETLRSIGDSSLVGSSPILGIIFAPLTLAHVFTQIYMEYFGKPIGLWSVRSKLFYTLIELVFVCFWSAELSLAFDNLTTSPLECCCGASKLFRAEEAAEAINQNPERVGYVCRLQSTLAGLSFVSLLAYLIVLSVSLFRIFERLSRSQH</sequence>
<feature type="compositionally biased region" description="Acidic residues" evidence="1">
    <location>
        <begin position="230"/>
        <end position="240"/>
    </location>
</feature>
<reference evidence="3" key="2">
    <citation type="journal article" date="2019" name="IMA Fungus">
        <title>Genome sequencing and comparison of five Tilletia species to identify candidate genes for the detection of regulated species infecting wheat.</title>
        <authorList>
            <person name="Nguyen H.D.T."/>
            <person name="Sultana T."/>
            <person name="Kesanakurti P."/>
            <person name="Hambleton S."/>
        </authorList>
    </citation>
    <scope>NUCLEOTIDE SEQUENCE</scope>
    <source>
        <strain evidence="3">DAOMC 236422</strain>
    </source>
</reference>
<keyword evidence="4" id="KW-1185">Reference proteome</keyword>
<feature type="compositionally biased region" description="Basic and acidic residues" evidence="1">
    <location>
        <begin position="703"/>
        <end position="715"/>
    </location>
</feature>
<dbReference type="GO" id="GO:0071944">
    <property type="term" value="C:cell periphery"/>
    <property type="evidence" value="ECO:0007669"/>
    <property type="project" value="TreeGrafter"/>
</dbReference>
<evidence type="ECO:0000256" key="1">
    <source>
        <dbReference type="SAM" id="MobiDB-lite"/>
    </source>
</evidence>
<evidence type="ECO:0000313" key="4">
    <source>
        <dbReference type="Proteomes" id="UP000078113"/>
    </source>
</evidence>
<feature type="compositionally biased region" description="Low complexity" evidence="1">
    <location>
        <begin position="668"/>
        <end position="678"/>
    </location>
</feature>
<feature type="compositionally biased region" description="Low complexity" evidence="1">
    <location>
        <begin position="59"/>
        <end position="74"/>
    </location>
</feature>
<accession>A0A8X7T694</accession>
<reference evidence="3" key="1">
    <citation type="submission" date="2016-04" db="EMBL/GenBank/DDBJ databases">
        <authorList>
            <person name="Nguyen H.D."/>
            <person name="Samba Siva P."/>
            <person name="Cullis J."/>
            <person name="Levesque C.A."/>
            <person name="Hambleton S."/>
        </authorList>
    </citation>
    <scope>NUCLEOTIDE SEQUENCE</scope>
    <source>
        <strain evidence="3">DAOMC 236422</strain>
    </source>
</reference>
<feature type="compositionally biased region" description="Polar residues" evidence="1">
    <location>
        <begin position="374"/>
        <end position="384"/>
    </location>
</feature>
<feature type="region of interest" description="Disordered" evidence="1">
    <location>
        <begin position="272"/>
        <end position="625"/>
    </location>
</feature>
<dbReference type="InterPro" id="IPR037737">
    <property type="entry name" value="Srf1"/>
</dbReference>
<dbReference type="Proteomes" id="UP000078113">
    <property type="component" value="Unassembled WGS sequence"/>
</dbReference>
<feature type="transmembrane region" description="Helical" evidence="2">
    <location>
        <begin position="757"/>
        <end position="783"/>
    </location>
</feature>
<comment type="caution">
    <text evidence="3">The sequence shown here is derived from an EMBL/GenBank/DDBJ whole genome shotgun (WGS) entry which is preliminary data.</text>
</comment>
<feature type="compositionally biased region" description="Basic and acidic residues" evidence="1">
    <location>
        <begin position="581"/>
        <end position="600"/>
    </location>
</feature>
<feature type="compositionally biased region" description="Gly residues" evidence="1">
    <location>
        <begin position="551"/>
        <end position="569"/>
    </location>
</feature>